<reference evidence="2 3" key="1">
    <citation type="submission" date="2024-06" db="EMBL/GenBank/DDBJ databases">
        <title>The Natural Products Discovery Center: Release of the First 8490 Sequenced Strains for Exploring Actinobacteria Biosynthetic Diversity.</title>
        <authorList>
            <person name="Kalkreuter E."/>
            <person name="Kautsar S.A."/>
            <person name="Yang D."/>
            <person name="Bader C.D."/>
            <person name="Teijaro C.N."/>
            <person name="Fluegel L."/>
            <person name="Davis C.M."/>
            <person name="Simpson J.R."/>
            <person name="Lauterbach L."/>
            <person name="Steele A.D."/>
            <person name="Gui C."/>
            <person name="Meng S."/>
            <person name="Li G."/>
            <person name="Viehrig K."/>
            <person name="Ye F."/>
            <person name="Su P."/>
            <person name="Kiefer A.F."/>
            <person name="Nichols A."/>
            <person name="Cepeda A.J."/>
            <person name="Yan W."/>
            <person name="Fan B."/>
            <person name="Jiang Y."/>
            <person name="Adhikari A."/>
            <person name="Zheng C.-J."/>
            <person name="Schuster L."/>
            <person name="Cowan T.M."/>
            <person name="Smanski M.J."/>
            <person name="Chevrette M.G."/>
            <person name="De Carvalho L.P.S."/>
            <person name="Shen B."/>
        </authorList>
    </citation>
    <scope>NUCLEOTIDE SEQUENCE [LARGE SCALE GENOMIC DNA]</scope>
    <source>
        <strain evidence="2 3">NPDC053791</strain>
    </source>
</reference>
<sequence length="163" mass="17023">MFSRARNLLISSVGAAAVVLGAAAPGIAAGDDTTLPSAVETFEYPGAAKILKERGIKLDRGDGHILLADCKASQDIMIFARSTTDTSEQKGRYCFRVTGNGKKGYLALEIPRAFMIMTGKNTTVWASVSGDGRGMVQVPKDGGEAIGEGAFRPDATVQALTIG</sequence>
<evidence type="ECO:0000313" key="3">
    <source>
        <dbReference type="Proteomes" id="UP001552479"/>
    </source>
</evidence>
<evidence type="ECO:0000256" key="1">
    <source>
        <dbReference type="SAM" id="SignalP"/>
    </source>
</evidence>
<organism evidence="2 3">
    <name type="scientific">Streptomyces roseoverticillatus</name>
    <dbReference type="NCBI Taxonomy" id="66429"/>
    <lineage>
        <taxon>Bacteria</taxon>
        <taxon>Bacillati</taxon>
        <taxon>Actinomycetota</taxon>
        <taxon>Actinomycetes</taxon>
        <taxon>Kitasatosporales</taxon>
        <taxon>Streptomycetaceae</taxon>
        <taxon>Streptomyces</taxon>
    </lineage>
</organism>
<evidence type="ECO:0000313" key="2">
    <source>
        <dbReference type="EMBL" id="MEV4923641.1"/>
    </source>
</evidence>
<dbReference type="EMBL" id="JBFASG010000009">
    <property type="protein sequence ID" value="MEV4923641.1"/>
    <property type="molecule type" value="Genomic_DNA"/>
</dbReference>
<dbReference type="RefSeq" id="WP_366087868.1">
    <property type="nucleotide sequence ID" value="NZ_JBFASG010000009.1"/>
</dbReference>
<keyword evidence="3" id="KW-1185">Reference proteome</keyword>
<dbReference type="Proteomes" id="UP001552479">
    <property type="component" value="Unassembled WGS sequence"/>
</dbReference>
<accession>A0ABV3IT30</accession>
<protein>
    <recommendedName>
        <fullName evidence="4">Secreted protein</fullName>
    </recommendedName>
</protein>
<name>A0ABV3IT30_9ACTN</name>
<proteinExistence type="predicted"/>
<keyword evidence="1" id="KW-0732">Signal</keyword>
<gene>
    <name evidence="2" type="ORF">AB0L03_12430</name>
</gene>
<comment type="caution">
    <text evidence="2">The sequence shown here is derived from an EMBL/GenBank/DDBJ whole genome shotgun (WGS) entry which is preliminary data.</text>
</comment>
<feature type="chain" id="PRO_5045532654" description="Secreted protein" evidence="1">
    <location>
        <begin position="29"/>
        <end position="163"/>
    </location>
</feature>
<feature type="signal peptide" evidence="1">
    <location>
        <begin position="1"/>
        <end position="28"/>
    </location>
</feature>
<evidence type="ECO:0008006" key="4">
    <source>
        <dbReference type="Google" id="ProtNLM"/>
    </source>
</evidence>